<evidence type="ECO:0000313" key="1">
    <source>
        <dbReference type="EMBL" id="UZA04891.1"/>
    </source>
</evidence>
<geneLocation type="plasmid" evidence="1 2">
    <name>unnamed3</name>
</geneLocation>
<reference evidence="1" key="1">
    <citation type="journal article" date="2022" name="BMC Microbiol.">
        <title>Whole genome sequencing of Moraxella bovis strains from North America reveals two genotypes with different genetic determinants.</title>
        <authorList>
            <person name="Wynn E.L."/>
            <person name="Hille M.M."/>
            <person name="Loy J.D."/>
            <person name="Schuller G."/>
            <person name="Kuhn K.L."/>
            <person name="Dickey A.M."/>
            <person name="Bono J.L."/>
            <person name="Clawson M.L."/>
        </authorList>
    </citation>
    <scope>NUCLEOTIDE SEQUENCE</scope>
    <source>
        <strain evidence="1">SAM102599</strain>
    </source>
</reference>
<dbReference type="Proteomes" id="UP001163632">
    <property type="component" value="Plasmid unnamed3"/>
</dbReference>
<keyword evidence="1" id="KW-0614">Plasmid</keyword>
<dbReference type="RefSeq" id="WP_264676375.1">
    <property type="nucleotide sequence ID" value="NZ_CP087767.1"/>
</dbReference>
<accession>A0ABY6MEY0</accession>
<organism evidence="1 2">
    <name type="scientific">Moraxella bovis</name>
    <dbReference type="NCBI Taxonomy" id="476"/>
    <lineage>
        <taxon>Bacteria</taxon>
        <taxon>Pseudomonadati</taxon>
        <taxon>Pseudomonadota</taxon>
        <taxon>Gammaproteobacteria</taxon>
        <taxon>Moraxellales</taxon>
        <taxon>Moraxellaceae</taxon>
        <taxon>Moraxella</taxon>
    </lineage>
</organism>
<gene>
    <name evidence="1" type="ORF">LP092_15700</name>
</gene>
<sequence>MKNIDTSYQSYQAYVASMQGAGNDLKEQYEIGDDEFYSDILSYEAWVIEMKNLDEDREISLEDLGYKKK</sequence>
<dbReference type="EMBL" id="CP087833">
    <property type="protein sequence ID" value="UZA04891.1"/>
    <property type="molecule type" value="Genomic_DNA"/>
</dbReference>
<evidence type="ECO:0000313" key="2">
    <source>
        <dbReference type="Proteomes" id="UP001163632"/>
    </source>
</evidence>
<keyword evidence="2" id="KW-1185">Reference proteome</keyword>
<name>A0ABY6MEY0_MORBO</name>
<proteinExistence type="predicted"/>
<dbReference type="GeneID" id="77190051"/>
<protein>
    <submittedName>
        <fullName evidence="1">Uncharacterized protein</fullName>
    </submittedName>
</protein>